<comment type="caution">
    <text evidence="7">The sequence shown here is derived from an EMBL/GenBank/DDBJ whole genome shotgun (WGS) entry which is preliminary data.</text>
</comment>
<dbReference type="SUPFAM" id="SSF46689">
    <property type="entry name" value="Homeodomain-like"/>
    <property type="match status" value="1"/>
</dbReference>
<comment type="function">
    <text evidence="5">Regulatory protein of the TOL plasmid xyl operons. XylS activates the xylXYZLTEGFJQKIH operon required for the degradation of toluene, m-xylene and p-xylene.</text>
</comment>
<evidence type="ECO:0000259" key="6">
    <source>
        <dbReference type="PROSITE" id="PS01124"/>
    </source>
</evidence>
<accession>A0A7Y7XXQ4</accession>
<dbReference type="InterPro" id="IPR009057">
    <property type="entry name" value="Homeodomain-like_sf"/>
</dbReference>
<dbReference type="Pfam" id="PF12833">
    <property type="entry name" value="HTH_18"/>
    <property type="match status" value="1"/>
</dbReference>
<dbReference type="PANTHER" id="PTHR46796">
    <property type="entry name" value="HTH-TYPE TRANSCRIPTIONAL ACTIVATOR RHAS-RELATED"/>
    <property type="match status" value="1"/>
</dbReference>
<proteinExistence type="predicted"/>
<dbReference type="Pfam" id="PF14525">
    <property type="entry name" value="AraC_binding_2"/>
    <property type="match status" value="1"/>
</dbReference>
<keyword evidence="4" id="KW-0804">Transcription</keyword>
<dbReference type="EMBL" id="JACAQE010000003">
    <property type="protein sequence ID" value="NWC14074.1"/>
    <property type="molecule type" value="Genomic_DNA"/>
</dbReference>
<organism evidence="7 8">
    <name type="scientific">Pseudomonas gingeri</name>
    <dbReference type="NCBI Taxonomy" id="117681"/>
    <lineage>
        <taxon>Bacteria</taxon>
        <taxon>Pseudomonadati</taxon>
        <taxon>Pseudomonadota</taxon>
        <taxon>Gammaproteobacteria</taxon>
        <taxon>Pseudomonadales</taxon>
        <taxon>Pseudomonadaceae</taxon>
        <taxon>Pseudomonas</taxon>
    </lineage>
</organism>
<dbReference type="GeneID" id="57663598"/>
<dbReference type="PROSITE" id="PS01124">
    <property type="entry name" value="HTH_ARAC_FAMILY_2"/>
    <property type="match status" value="1"/>
</dbReference>
<evidence type="ECO:0000256" key="4">
    <source>
        <dbReference type="ARBA" id="ARBA00023163"/>
    </source>
</evidence>
<evidence type="ECO:0000313" key="7">
    <source>
        <dbReference type="EMBL" id="NWC14074.1"/>
    </source>
</evidence>
<evidence type="ECO:0000256" key="1">
    <source>
        <dbReference type="ARBA" id="ARBA00023015"/>
    </source>
</evidence>
<dbReference type="Gene3D" id="1.10.10.60">
    <property type="entry name" value="Homeodomain-like"/>
    <property type="match status" value="1"/>
</dbReference>
<evidence type="ECO:0000256" key="2">
    <source>
        <dbReference type="ARBA" id="ARBA00023125"/>
    </source>
</evidence>
<evidence type="ECO:0000256" key="5">
    <source>
        <dbReference type="ARBA" id="ARBA00037345"/>
    </source>
</evidence>
<dbReference type="InterPro" id="IPR020449">
    <property type="entry name" value="Tscrpt_reg_AraC-type_HTH"/>
</dbReference>
<name>A0A7Y7XXQ4_9PSED</name>
<evidence type="ECO:0000313" key="8">
    <source>
        <dbReference type="Proteomes" id="UP000517547"/>
    </source>
</evidence>
<dbReference type="RefSeq" id="WP_017129232.1">
    <property type="nucleotide sequence ID" value="NZ_JACAOR010000013.1"/>
</dbReference>
<dbReference type="PANTHER" id="PTHR46796:SF6">
    <property type="entry name" value="ARAC SUBFAMILY"/>
    <property type="match status" value="1"/>
</dbReference>
<dbReference type="InterPro" id="IPR018060">
    <property type="entry name" value="HTH_AraC"/>
</dbReference>
<keyword evidence="2" id="KW-0238">DNA-binding</keyword>
<dbReference type="InterPro" id="IPR050204">
    <property type="entry name" value="AraC_XylS_family_regulators"/>
</dbReference>
<evidence type="ECO:0000256" key="3">
    <source>
        <dbReference type="ARBA" id="ARBA00023159"/>
    </source>
</evidence>
<gene>
    <name evidence="7" type="ORF">HX845_10490</name>
</gene>
<dbReference type="PRINTS" id="PR00032">
    <property type="entry name" value="HTHARAC"/>
</dbReference>
<dbReference type="SMART" id="SM00342">
    <property type="entry name" value="HTH_ARAC"/>
    <property type="match status" value="1"/>
</dbReference>
<dbReference type="Proteomes" id="UP000517547">
    <property type="component" value="Unassembled WGS sequence"/>
</dbReference>
<dbReference type="AlphaFoldDB" id="A0A7Y7XXQ4"/>
<dbReference type="GO" id="GO:0003700">
    <property type="term" value="F:DNA-binding transcription factor activity"/>
    <property type="evidence" value="ECO:0007669"/>
    <property type="project" value="InterPro"/>
</dbReference>
<sequence>MTPSSQFNTVGTLREKLDQWSNLIWDVVGRLDTQVIGDGPFEASAMFGHAGTLQYCRLDATPHRVERGQAMISRDDRDLVKLVVQQRGRAIFAQGDREVCLEPGQWALYDTRRPYSVTNLTQVRQLVMLVPRSELGLRHGAVGALTARGFGRCAGIERMLPTYLARLFSEIDEVEHSSRAELGTIATHLLRMALLESGHKSATSSSREILRLQVHDFVQQNLMNPQLNVELIASRFRCSKRNLHKAFSDDESTLAQFIWQSRLERVRDAFGDGRLASRSVTEIAYQWGFNNAAHFSKAFKARFGLTPTRYRADVLSSIAVPDVSNATH</sequence>
<keyword evidence="3" id="KW-0010">Activator</keyword>
<reference evidence="7 8" key="1">
    <citation type="submission" date="2020-04" db="EMBL/GenBank/DDBJ databases">
        <title>Molecular characterization of pseudomonads from Agaricus bisporus reveal novel blotch 2 pathogens in Western Europe.</title>
        <authorList>
            <person name="Taparia T."/>
            <person name="Krijger M."/>
            <person name="Haynes E."/>
            <person name="Elpinstone J.G."/>
            <person name="Noble R."/>
            <person name="Van Der Wolf J."/>
        </authorList>
    </citation>
    <scope>NUCLEOTIDE SEQUENCE [LARGE SCALE GENOMIC DNA]</scope>
    <source>
        <strain evidence="7 8">IPO3738</strain>
    </source>
</reference>
<protein>
    <submittedName>
        <fullName evidence="7">Helix-turn-helix domain-containing protein</fullName>
    </submittedName>
</protein>
<dbReference type="InterPro" id="IPR035418">
    <property type="entry name" value="AraC-bd_2"/>
</dbReference>
<keyword evidence="1" id="KW-0805">Transcription regulation</keyword>
<dbReference type="GO" id="GO:0043565">
    <property type="term" value="F:sequence-specific DNA binding"/>
    <property type="evidence" value="ECO:0007669"/>
    <property type="project" value="InterPro"/>
</dbReference>
<feature type="domain" description="HTH araC/xylS-type" evidence="6">
    <location>
        <begin position="212"/>
        <end position="313"/>
    </location>
</feature>